<keyword evidence="8 12" id="KW-0256">Endoplasmic reticulum</keyword>
<evidence type="ECO:0000256" key="5">
    <source>
        <dbReference type="ARBA" id="ARBA00022502"/>
    </source>
</evidence>
<evidence type="ECO:0000256" key="10">
    <source>
        <dbReference type="ARBA" id="ARBA00023136"/>
    </source>
</evidence>
<dbReference type="GO" id="GO:0051267">
    <property type="term" value="F:CP2 mannose-ethanolamine phosphotransferase activity"/>
    <property type="evidence" value="ECO:0007669"/>
    <property type="project" value="TreeGrafter"/>
</dbReference>
<organism evidence="14 15">
    <name type="scientific">Lachancea mirantina</name>
    <dbReference type="NCBI Taxonomy" id="1230905"/>
    <lineage>
        <taxon>Eukaryota</taxon>
        <taxon>Fungi</taxon>
        <taxon>Dikarya</taxon>
        <taxon>Ascomycota</taxon>
        <taxon>Saccharomycotina</taxon>
        <taxon>Saccharomycetes</taxon>
        <taxon>Saccharomycetales</taxon>
        <taxon>Saccharomycetaceae</taxon>
        <taxon>Lachancea</taxon>
    </lineage>
</organism>
<comment type="subcellular location">
    <subcellularLocation>
        <location evidence="1 12">Endoplasmic reticulum membrane</location>
        <topology evidence="1 12">Multi-pass membrane protein</topology>
    </subcellularLocation>
</comment>
<evidence type="ECO:0000256" key="9">
    <source>
        <dbReference type="ARBA" id="ARBA00022989"/>
    </source>
</evidence>
<dbReference type="GO" id="GO:0006506">
    <property type="term" value="P:GPI anchor biosynthetic process"/>
    <property type="evidence" value="ECO:0007669"/>
    <property type="project" value="UniProtKB-UniPathway"/>
</dbReference>
<dbReference type="PANTHER" id="PTHR23072:SF0">
    <property type="entry name" value="GPI ETHANOLAMINE PHOSPHATE TRANSFERASE 2"/>
    <property type="match status" value="1"/>
</dbReference>
<dbReference type="InterPro" id="IPR017850">
    <property type="entry name" value="Alkaline_phosphatase_core_sf"/>
</dbReference>
<dbReference type="InterPro" id="IPR037674">
    <property type="entry name" value="PIG-G_N"/>
</dbReference>
<dbReference type="OrthoDB" id="272139at2759"/>
<dbReference type="Gene3D" id="3.40.720.10">
    <property type="entry name" value="Alkaline Phosphatase, subunit A"/>
    <property type="match status" value="1"/>
</dbReference>
<evidence type="ECO:0000259" key="13">
    <source>
        <dbReference type="Pfam" id="PF19316"/>
    </source>
</evidence>
<evidence type="ECO:0000256" key="4">
    <source>
        <dbReference type="ARBA" id="ARBA00020830"/>
    </source>
</evidence>
<reference evidence="15" key="1">
    <citation type="submission" date="2016-03" db="EMBL/GenBank/DDBJ databases">
        <authorList>
            <person name="Devillers H."/>
        </authorList>
    </citation>
    <scope>NUCLEOTIDE SEQUENCE [LARGE SCALE GENOMIC DNA]</scope>
</reference>
<comment type="function">
    <text evidence="12">Ethanolamine phosphate transferase involved in glycosylphosphatidylinositol-anchor biosynthesis. Transfers ethanolamine phosphate to the GPI second mannose.</text>
</comment>
<dbReference type="InterPro" id="IPR002591">
    <property type="entry name" value="Phosphodiest/P_Trfase"/>
</dbReference>
<feature type="transmembrane region" description="Helical" evidence="12">
    <location>
        <begin position="393"/>
        <end position="416"/>
    </location>
</feature>
<dbReference type="STRING" id="1230905.A0A1G4KGW7"/>
<dbReference type="InterPro" id="IPR039527">
    <property type="entry name" value="PIGG/GPI7"/>
</dbReference>
<dbReference type="GO" id="GO:0005789">
    <property type="term" value="C:endoplasmic reticulum membrane"/>
    <property type="evidence" value="ECO:0007669"/>
    <property type="project" value="UniProtKB-SubCell"/>
</dbReference>
<keyword evidence="6 12" id="KW-0808">Transferase</keyword>
<keyword evidence="11" id="KW-0325">Glycoprotein</keyword>
<protein>
    <recommendedName>
        <fullName evidence="4 12">GPI ethanolamine phosphate transferase 2</fullName>
    </recommendedName>
</protein>
<evidence type="ECO:0000256" key="12">
    <source>
        <dbReference type="RuleBase" id="RU367106"/>
    </source>
</evidence>
<dbReference type="Pfam" id="PF01663">
    <property type="entry name" value="Phosphodiest"/>
    <property type="match status" value="1"/>
</dbReference>
<keyword evidence="15" id="KW-1185">Reference proteome</keyword>
<feature type="domain" description="GPI ethanolamine phosphate transferase 2 C-terminal" evidence="13">
    <location>
        <begin position="390"/>
        <end position="810"/>
    </location>
</feature>
<feature type="transmembrane region" description="Helical" evidence="12">
    <location>
        <begin position="754"/>
        <end position="773"/>
    </location>
</feature>
<dbReference type="InterPro" id="IPR045687">
    <property type="entry name" value="PIGG/GPI7_C"/>
</dbReference>
<keyword evidence="5 12" id="KW-0337">GPI-anchor biosynthesis</keyword>
<dbReference type="EMBL" id="LT598468">
    <property type="protein sequence ID" value="SCV03748.1"/>
    <property type="molecule type" value="Genomic_DNA"/>
</dbReference>
<keyword evidence="7 12" id="KW-0812">Transmembrane</keyword>
<evidence type="ECO:0000256" key="8">
    <source>
        <dbReference type="ARBA" id="ARBA00022824"/>
    </source>
</evidence>
<keyword evidence="10 12" id="KW-0472">Membrane</keyword>
<evidence type="ECO:0000313" key="15">
    <source>
        <dbReference type="Proteomes" id="UP000191024"/>
    </source>
</evidence>
<feature type="transmembrane region" description="Helical" evidence="12">
    <location>
        <begin position="625"/>
        <end position="645"/>
    </location>
</feature>
<name>A0A1G4KGW7_9SACH</name>
<keyword evidence="9 12" id="KW-1133">Transmembrane helix</keyword>
<evidence type="ECO:0000256" key="2">
    <source>
        <dbReference type="ARBA" id="ARBA00004687"/>
    </source>
</evidence>
<feature type="transmembrane region" description="Helical" evidence="12">
    <location>
        <begin position="423"/>
        <end position="446"/>
    </location>
</feature>
<proteinExistence type="inferred from homology"/>
<feature type="transmembrane region" description="Helical" evidence="12">
    <location>
        <begin position="452"/>
        <end position="468"/>
    </location>
</feature>
<evidence type="ECO:0000256" key="3">
    <source>
        <dbReference type="ARBA" id="ARBA00005315"/>
    </source>
</evidence>
<dbReference type="PANTHER" id="PTHR23072">
    <property type="entry name" value="PHOSPHATIDYLINOSITOL GLYCAN-RELATED"/>
    <property type="match status" value="1"/>
</dbReference>
<dbReference type="CDD" id="cd16024">
    <property type="entry name" value="GPI_EPT_2"/>
    <property type="match status" value="1"/>
</dbReference>
<comment type="similarity">
    <text evidence="3 12">Belongs to the PIGG/PIGN/PIGO family. PIGG subfamily.</text>
</comment>
<dbReference type="Pfam" id="PF19316">
    <property type="entry name" value="PIGO_PIGG"/>
    <property type="match status" value="1"/>
</dbReference>
<feature type="transmembrane region" description="Helical" evidence="12">
    <location>
        <begin position="785"/>
        <end position="810"/>
    </location>
</feature>
<sequence>MFFRLLLLLIVQLVAILVFSVGFFPQKAVLKGNAEFWINGDEQRAMDPQFEKLVVIVIDALRSDFLFEENMSNFNFTHGLLNQGYAWGYTAYSNPPTVTLPRLKGITTGTTPNFLDAILNVAEDDSSSNLKDQDSWLKQLHIRNKRIDFFGDDTWLKLFPEEFFQRRDGTNSFFVSDFEEVDFNVTRHLPEELNTQSDWDALILHYLGLDHIGHKGGSRSQFMAPKHREMDEVIKTVFEASDEKTLVCIMGDHGMNDLGNHGGSSSGETSAGLVFASKKLVNFRKPTVQENIKVPYRNYEDNHQYLKLVNQIDFVPTIASLFNFPIPKNSIGIIIDDFLQLFNRDAASLKVQENYQQLLHISKTPDSASHDIATLFASMKEMQDSLSQSATNYNYVLIAIGYLTLLIVTLVALRIAVVKRPHFAHLAAVVVVSILLSMSTFGSSFVEEEHQFWWWIACGLVIISGFSTKNHWKSLAIVSVCLRLIRGWNNSGQKYVYERTMFSMLTARPELLWSLNAITIFVTCFDLNVRSIYSLASSFLLAGLCLTSKANLTLVSGEGLPAWLQSVVHRSCLLLVGDLPNLNKLASVPFARLFHKYLMLLLLAHFTFQRMFTGSKRSVQDINRIITAFLIFQTVPGNIPLFLVFEGMRPHLLEIMTALGSIDEFALSLTSLILQHLTFFQLGNTNSIATVNLANAYNGVSENYNIYVVGMLMCISNFAPSIYWSLWQLTTAERLGVLRISKMEHLSMLKLPEFVVYCIFGCFLLGSCIILRYHLFIWSVFSPKLCYYVTWNLFMNLIINWGLGGLVLWFS</sequence>
<evidence type="ECO:0000256" key="7">
    <source>
        <dbReference type="ARBA" id="ARBA00022692"/>
    </source>
</evidence>
<evidence type="ECO:0000256" key="11">
    <source>
        <dbReference type="ARBA" id="ARBA00023180"/>
    </source>
</evidence>
<feature type="transmembrane region" description="Helical" evidence="12">
    <location>
        <begin position="665"/>
        <end position="683"/>
    </location>
</feature>
<comment type="pathway">
    <text evidence="2 12">Glycolipid biosynthesis; glycosylphosphatidylinositol-anchor biosynthesis.</text>
</comment>
<feature type="transmembrane region" description="Helical" evidence="12">
    <location>
        <begin position="704"/>
        <end position="726"/>
    </location>
</feature>
<evidence type="ECO:0000313" key="14">
    <source>
        <dbReference type="EMBL" id="SCV03748.1"/>
    </source>
</evidence>
<evidence type="ECO:0000256" key="1">
    <source>
        <dbReference type="ARBA" id="ARBA00004477"/>
    </source>
</evidence>
<dbReference type="UniPathway" id="UPA00196"/>
<dbReference type="Proteomes" id="UP000191024">
    <property type="component" value="Chromosome H"/>
</dbReference>
<feature type="transmembrane region" description="Helical" evidence="12">
    <location>
        <begin position="511"/>
        <end position="533"/>
    </location>
</feature>
<accession>A0A1G4KGW7</accession>
<dbReference type="AlphaFoldDB" id="A0A1G4KGW7"/>
<gene>
    <name evidence="14" type="ORF">LAMI_0H10638G</name>
</gene>
<evidence type="ECO:0000256" key="6">
    <source>
        <dbReference type="ARBA" id="ARBA00022679"/>
    </source>
</evidence>
<dbReference type="SUPFAM" id="SSF53649">
    <property type="entry name" value="Alkaline phosphatase-like"/>
    <property type="match status" value="1"/>
</dbReference>